<dbReference type="CDD" id="cd09272">
    <property type="entry name" value="RNase_HI_RT_Ty1"/>
    <property type="match status" value="1"/>
</dbReference>
<proteinExistence type="predicted"/>
<dbReference type="EMBL" id="JASCZI010152274">
    <property type="protein sequence ID" value="MED6175812.1"/>
    <property type="molecule type" value="Genomic_DNA"/>
</dbReference>
<keyword evidence="2" id="KW-1185">Reference proteome</keyword>
<protein>
    <recommendedName>
        <fullName evidence="3">Copia protein</fullName>
    </recommendedName>
</protein>
<dbReference type="InterPro" id="IPR043502">
    <property type="entry name" value="DNA/RNA_pol_sf"/>
</dbReference>
<dbReference type="PANTHER" id="PTHR11439:SF494">
    <property type="entry name" value="CYSTEINE-RICH RLK (RECEPTOR-LIKE PROTEIN KINASE) 8"/>
    <property type="match status" value="1"/>
</dbReference>
<evidence type="ECO:0008006" key="3">
    <source>
        <dbReference type="Google" id="ProtNLM"/>
    </source>
</evidence>
<organism evidence="1 2">
    <name type="scientific">Stylosanthes scabra</name>
    <dbReference type="NCBI Taxonomy" id="79078"/>
    <lineage>
        <taxon>Eukaryota</taxon>
        <taxon>Viridiplantae</taxon>
        <taxon>Streptophyta</taxon>
        <taxon>Embryophyta</taxon>
        <taxon>Tracheophyta</taxon>
        <taxon>Spermatophyta</taxon>
        <taxon>Magnoliopsida</taxon>
        <taxon>eudicotyledons</taxon>
        <taxon>Gunneridae</taxon>
        <taxon>Pentapetalae</taxon>
        <taxon>rosids</taxon>
        <taxon>fabids</taxon>
        <taxon>Fabales</taxon>
        <taxon>Fabaceae</taxon>
        <taxon>Papilionoideae</taxon>
        <taxon>50 kb inversion clade</taxon>
        <taxon>dalbergioids sensu lato</taxon>
        <taxon>Dalbergieae</taxon>
        <taxon>Pterocarpus clade</taxon>
        <taxon>Stylosanthes</taxon>
    </lineage>
</organism>
<accession>A0ABU6VS63</accession>
<comment type="caution">
    <text evidence="1">The sequence shown here is derived from an EMBL/GenBank/DDBJ whole genome shotgun (WGS) entry which is preliminary data.</text>
</comment>
<reference evidence="1 2" key="1">
    <citation type="journal article" date="2023" name="Plants (Basel)">
        <title>Bridging the Gap: Combining Genomics and Transcriptomics Approaches to Understand Stylosanthes scabra, an Orphan Legume from the Brazilian Caatinga.</title>
        <authorList>
            <person name="Ferreira-Neto J.R.C."/>
            <person name="da Silva M.D."/>
            <person name="Binneck E."/>
            <person name="de Melo N.F."/>
            <person name="da Silva R.H."/>
            <person name="de Melo A.L.T.M."/>
            <person name="Pandolfi V."/>
            <person name="Bustamante F.O."/>
            <person name="Brasileiro-Vidal A.C."/>
            <person name="Benko-Iseppon A.M."/>
        </authorList>
    </citation>
    <scope>NUCLEOTIDE SEQUENCE [LARGE SCALE GENOMIC DNA]</scope>
    <source>
        <tissue evidence="1">Leaves</tissue>
    </source>
</reference>
<name>A0ABU6VS63_9FABA</name>
<dbReference type="PANTHER" id="PTHR11439">
    <property type="entry name" value="GAG-POL-RELATED RETROTRANSPOSON"/>
    <property type="match status" value="1"/>
</dbReference>
<evidence type="ECO:0000313" key="2">
    <source>
        <dbReference type="Proteomes" id="UP001341840"/>
    </source>
</evidence>
<dbReference type="Proteomes" id="UP001341840">
    <property type="component" value="Unassembled WGS sequence"/>
</dbReference>
<gene>
    <name evidence="1" type="ORF">PIB30_116826</name>
</gene>
<dbReference type="SUPFAM" id="SSF56672">
    <property type="entry name" value="DNA/RNA polymerases"/>
    <property type="match status" value="1"/>
</dbReference>
<sequence length="201" mass="22970">MLSICAESHCGTLEIVKRILQFIQGTADQGIYFTKCTDFKLLAFSDANWASDLDDRRSTTGYCIYLRANLISWKCSKQIKVSRSSTEAEYRAIATTQTEIMAIQLLLQELQIPQPHSPTIYCDNMSSCHLPANPIMHSRSKHFETDLFFIRDLVNQKTFVAHINAQDQVADILTKPLSIKLFDRFRSKLRLGKLLSKLEGY</sequence>
<evidence type="ECO:0000313" key="1">
    <source>
        <dbReference type="EMBL" id="MED6175812.1"/>
    </source>
</evidence>